<evidence type="ECO:0000256" key="2">
    <source>
        <dbReference type="ARBA" id="ARBA00009063"/>
    </source>
</evidence>
<evidence type="ECO:0000256" key="3">
    <source>
        <dbReference type="ARBA" id="ARBA00022448"/>
    </source>
</evidence>
<dbReference type="GO" id="GO:0031201">
    <property type="term" value="C:SNARE complex"/>
    <property type="evidence" value="ECO:0007669"/>
    <property type="project" value="TreeGrafter"/>
</dbReference>
<dbReference type="EMBL" id="BEXD01000316">
    <property type="protein sequence ID" value="GBB86398.1"/>
    <property type="molecule type" value="Genomic_DNA"/>
</dbReference>
<reference evidence="12 14" key="1">
    <citation type="submission" date="2017-11" db="EMBL/GenBank/DDBJ databases">
        <title>The genome of Rhizophagus clarus HR1 reveals common genetic basis of auxotrophy among arbuscular mycorrhizal fungi.</title>
        <authorList>
            <person name="Kobayashi Y."/>
        </authorList>
    </citation>
    <scope>NUCLEOTIDE SEQUENCE [LARGE SCALE GENOMIC DNA]</scope>
    <source>
        <strain evidence="12 14">HR1</strain>
    </source>
</reference>
<dbReference type="AlphaFoldDB" id="A0A2Z6R0N0"/>
<gene>
    <name evidence="13" type="ORF">RCL2_002523700</name>
    <name evidence="12" type="ORF">RclHR1_12820009</name>
</gene>
<evidence type="ECO:0000256" key="4">
    <source>
        <dbReference type="ARBA" id="ARBA00022692"/>
    </source>
</evidence>
<evidence type="ECO:0000256" key="8">
    <source>
        <dbReference type="ARBA" id="ARBA00023136"/>
    </source>
</evidence>
<feature type="coiled-coil region" evidence="9">
    <location>
        <begin position="260"/>
        <end position="294"/>
    </location>
</feature>
<evidence type="ECO:0000313" key="13">
    <source>
        <dbReference type="EMBL" id="GES98701.1"/>
    </source>
</evidence>
<keyword evidence="5" id="KW-0653">Protein transport</keyword>
<keyword evidence="4 10" id="KW-0812">Transmembrane</keyword>
<evidence type="ECO:0000256" key="7">
    <source>
        <dbReference type="ARBA" id="ARBA00023054"/>
    </source>
</evidence>
<name>A0A2Z6R0N0_9GLOM</name>
<reference evidence="13" key="2">
    <citation type="submission" date="2019-10" db="EMBL/GenBank/DDBJ databases">
        <title>Conservation and host-specific expression of non-tandemly repeated heterogenous ribosome RNA gene in arbuscular mycorrhizal fungi.</title>
        <authorList>
            <person name="Maeda T."/>
            <person name="Kobayashi Y."/>
            <person name="Nakagawa T."/>
            <person name="Ezawa T."/>
            <person name="Yamaguchi K."/>
            <person name="Bino T."/>
            <person name="Nishimoto Y."/>
            <person name="Shigenobu S."/>
            <person name="Kawaguchi M."/>
        </authorList>
    </citation>
    <scope>NUCLEOTIDE SEQUENCE</scope>
    <source>
        <strain evidence="13">HR1</strain>
    </source>
</reference>
<dbReference type="GO" id="GO:0005783">
    <property type="term" value="C:endoplasmic reticulum"/>
    <property type="evidence" value="ECO:0007669"/>
    <property type="project" value="TreeGrafter"/>
</dbReference>
<dbReference type="Proteomes" id="UP000247702">
    <property type="component" value="Unassembled WGS sequence"/>
</dbReference>
<dbReference type="PANTHER" id="PTHR15959:SF0">
    <property type="entry name" value="SYNTAXIN-18"/>
    <property type="match status" value="1"/>
</dbReference>
<keyword evidence="14" id="KW-1185">Reference proteome</keyword>
<dbReference type="GO" id="GO:0006890">
    <property type="term" value="P:retrograde vesicle-mediated transport, Golgi to endoplasmic reticulum"/>
    <property type="evidence" value="ECO:0007669"/>
    <property type="project" value="TreeGrafter"/>
</dbReference>
<dbReference type="GO" id="GO:0015031">
    <property type="term" value="P:protein transport"/>
    <property type="evidence" value="ECO:0007669"/>
    <property type="project" value="UniProtKB-KW"/>
</dbReference>
<comment type="subcellular location">
    <subcellularLocation>
        <location evidence="1">Membrane</location>
        <topology evidence="1">Single-pass type IV membrane protein</topology>
    </subcellularLocation>
</comment>
<evidence type="ECO:0000313" key="14">
    <source>
        <dbReference type="Proteomes" id="UP000247702"/>
    </source>
</evidence>
<keyword evidence="3" id="KW-0813">Transport</keyword>
<dbReference type="EMBL" id="BLAL01000274">
    <property type="protein sequence ID" value="GES98701.1"/>
    <property type="molecule type" value="Genomic_DNA"/>
</dbReference>
<dbReference type="InterPro" id="IPR019529">
    <property type="entry name" value="Syntaxin-18_N"/>
</dbReference>
<proteinExistence type="inferred from homology"/>
<protein>
    <submittedName>
        <fullName evidence="13">SNARE protein syntaxin 18/UFE1</fullName>
    </submittedName>
</protein>
<dbReference type="Pfam" id="PF10496">
    <property type="entry name" value="Syntaxin-18_N"/>
    <property type="match status" value="1"/>
</dbReference>
<organism evidence="12 14">
    <name type="scientific">Rhizophagus clarus</name>
    <dbReference type="NCBI Taxonomy" id="94130"/>
    <lineage>
        <taxon>Eukaryota</taxon>
        <taxon>Fungi</taxon>
        <taxon>Fungi incertae sedis</taxon>
        <taxon>Mucoromycota</taxon>
        <taxon>Glomeromycotina</taxon>
        <taxon>Glomeromycetes</taxon>
        <taxon>Glomerales</taxon>
        <taxon>Glomeraceae</taxon>
        <taxon>Rhizophagus</taxon>
    </lineage>
</organism>
<evidence type="ECO:0000259" key="11">
    <source>
        <dbReference type="Pfam" id="PF10496"/>
    </source>
</evidence>
<sequence>MVDLTSEFRKIVIEISSNNSLLEKEKKKQRNDILPPVKKNAREVQDEFLKEAYRIAFHIDNLKTFLLSIRKAYLNTSSRQLKPVYNNLSPSVSDNIDKSFLTKFESSTTLTDKERDEIDLHAKIVIQQCLDRIKKLEESEKKRQNSIMNNTWNKLLSTFSVEHDMLAAIHSSITWYLNKRLTEVSKIQKDQQETRIMKEIEKRESTLYKSASVRPSTPSLQMMINEEKEISGKNDRVLSRSTIGEEEDDDIEQSLTAEQKMMLEMENETMMKELATALEQVNQAEKALLEISDLQTVLSNHLAVQTQQTDRLYAEAIATTDRVQEGNLMLHQARQRASDTRKWILALLIVASFILLFLDWYD</sequence>
<evidence type="ECO:0000256" key="1">
    <source>
        <dbReference type="ARBA" id="ARBA00004211"/>
    </source>
</evidence>
<dbReference type="Proteomes" id="UP000615446">
    <property type="component" value="Unassembled WGS sequence"/>
</dbReference>
<dbReference type="STRING" id="94130.A0A2Z6R0N0"/>
<evidence type="ECO:0000256" key="9">
    <source>
        <dbReference type="SAM" id="Coils"/>
    </source>
</evidence>
<evidence type="ECO:0000256" key="6">
    <source>
        <dbReference type="ARBA" id="ARBA00022989"/>
    </source>
</evidence>
<comment type="similarity">
    <text evidence="2">Belongs to the syntaxin family.</text>
</comment>
<evidence type="ECO:0000256" key="10">
    <source>
        <dbReference type="SAM" id="Phobius"/>
    </source>
</evidence>
<evidence type="ECO:0000256" key="5">
    <source>
        <dbReference type="ARBA" id="ARBA00022927"/>
    </source>
</evidence>
<keyword evidence="8 10" id="KW-0472">Membrane</keyword>
<keyword evidence="7 9" id="KW-0175">Coiled coil</keyword>
<dbReference type="OrthoDB" id="342981at2759"/>
<dbReference type="Gene3D" id="1.20.5.110">
    <property type="match status" value="1"/>
</dbReference>
<accession>A0A2Z6R0N0</accession>
<comment type="caution">
    <text evidence="12">The sequence shown here is derived from an EMBL/GenBank/DDBJ whole genome shotgun (WGS) entry which is preliminary data.</text>
</comment>
<keyword evidence="6 10" id="KW-1133">Transmembrane helix</keyword>
<evidence type="ECO:0000313" key="12">
    <source>
        <dbReference type="EMBL" id="GBB86398.1"/>
    </source>
</evidence>
<feature type="transmembrane region" description="Helical" evidence="10">
    <location>
        <begin position="343"/>
        <end position="361"/>
    </location>
</feature>
<dbReference type="PANTHER" id="PTHR15959">
    <property type="entry name" value="SYNTAXIN-18"/>
    <property type="match status" value="1"/>
</dbReference>
<feature type="domain" description="SNARE-complex protein Syntaxin-18 N-terminal" evidence="11">
    <location>
        <begin position="3"/>
        <end position="118"/>
    </location>
</feature>